<organism evidence="2 3">
    <name type="scientific">Methylobacterium symbioticum</name>
    <dbReference type="NCBI Taxonomy" id="2584084"/>
    <lineage>
        <taxon>Bacteria</taxon>
        <taxon>Pseudomonadati</taxon>
        <taxon>Pseudomonadota</taxon>
        <taxon>Alphaproteobacteria</taxon>
        <taxon>Hyphomicrobiales</taxon>
        <taxon>Methylobacteriaceae</taxon>
        <taxon>Methylobacterium</taxon>
    </lineage>
</organism>
<dbReference type="AlphaFoldDB" id="A0A509EDQ3"/>
<reference evidence="2 3" key="1">
    <citation type="submission" date="2019-06" db="EMBL/GenBank/DDBJ databases">
        <authorList>
            <person name="Rodrigo-Torres L."/>
            <person name="Arahal R. D."/>
            <person name="Lucena T."/>
        </authorList>
    </citation>
    <scope>NUCLEOTIDE SEQUENCE [LARGE SCALE GENOMIC DNA]</scope>
    <source>
        <strain evidence="2 3">SB0023/3</strain>
    </source>
</reference>
<dbReference type="InterPro" id="IPR011660">
    <property type="entry name" value="VapB-like"/>
</dbReference>
<dbReference type="EMBL" id="CABFPH010000042">
    <property type="protein sequence ID" value="VUD72456.1"/>
    <property type="molecule type" value="Genomic_DNA"/>
</dbReference>
<gene>
    <name evidence="2" type="ORF">MET9862_03055</name>
</gene>
<keyword evidence="3" id="KW-1185">Reference proteome</keyword>
<feature type="region of interest" description="Disordered" evidence="1">
    <location>
        <begin position="34"/>
        <end position="61"/>
    </location>
</feature>
<dbReference type="Pfam" id="PF07704">
    <property type="entry name" value="PSK_trans_fac"/>
    <property type="match status" value="1"/>
</dbReference>
<evidence type="ECO:0000256" key="1">
    <source>
        <dbReference type="SAM" id="MobiDB-lite"/>
    </source>
</evidence>
<protein>
    <submittedName>
        <fullName evidence="2">Uncharacterized protein</fullName>
    </submittedName>
</protein>
<name>A0A509EDQ3_9HYPH</name>
<accession>A0A509EDQ3</accession>
<proteinExistence type="predicted"/>
<sequence length="61" mass="6676">MAFKIDDMETEHLIRLLAERRRVTPEAAVRIAVRNQLDDDEAAARSSSGPGEPSSPPMPSS</sequence>
<evidence type="ECO:0000313" key="2">
    <source>
        <dbReference type="EMBL" id="VUD72456.1"/>
    </source>
</evidence>
<dbReference type="Proteomes" id="UP000410984">
    <property type="component" value="Unassembled WGS sequence"/>
</dbReference>
<evidence type="ECO:0000313" key="3">
    <source>
        <dbReference type="Proteomes" id="UP000410984"/>
    </source>
</evidence>
<dbReference type="OrthoDB" id="9814421at2"/>
<dbReference type="RefSeq" id="WP_142583756.1">
    <property type="nucleotide sequence ID" value="NZ_CABFPH010000042.1"/>
</dbReference>